<dbReference type="Proteomes" id="UP000538147">
    <property type="component" value="Unassembled WGS sequence"/>
</dbReference>
<name>A0A841L766_9SPHN</name>
<dbReference type="RefSeq" id="WP_184200780.1">
    <property type="nucleotide sequence ID" value="NZ_BMOX01000019.1"/>
</dbReference>
<feature type="chain" id="PRO_5032787986" description="PepSY domain-containing protein" evidence="1">
    <location>
        <begin position="25"/>
        <end position="100"/>
    </location>
</feature>
<keyword evidence="1" id="KW-0732">Signal</keyword>
<reference evidence="2 3" key="1">
    <citation type="submission" date="2020-08" db="EMBL/GenBank/DDBJ databases">
        <title>Genomic Encyclopedia of Type Strains, Phase IV (KMG-IV): sequencing the most valuable type-strain genomes for metagenomic binning, comparative biology and taxonomic classification.</title>
        <authorList>
            <person name="Goeker M."/>
        </authorList>
    </citation>
    <scope>NUCLEOTIDE SEQUENCE [LARGE SCALE GENOMIC DNA]</scope>
    <source>
        <strain evidence="2 3">DSM 102189</strain>
    </source>
</reference>
<feature type="signal peptide" evidence="1">
    <location>
        <begin position="1"/>
        <end position="24"/>
    </location>
</feature>
<evidence type="ECO:0000313" key="3">
    <source>
        <dbReference type="Proteomes" id="UP000538147"/>
    </source>
</evidence>
<dbReference type="EMBL" id="JACIIV010000019">
    <property type="protein sequence ID" value="MBB6228447.1"/>
    <property type="molecule type" value="Genomic_DNA"/>
</dbReference>
<evidence type="ECO:0000256" key="1">
    <source>
        <dbReference type="SAM" id="SignalP"/>
    </source>
</evidence>
<sequence length="100" mass="11086">MIAKHSLKVLALSLLLLLPAVPSAAGGVERRVRDLVEAGEIVSFDMVKARVASQVRGTYVGVEFDEPTLTYRLRFLVDGEVVNVEVDARTGQRKRQTRSY</sequence>
<accession>A0A841L766</accession>
<organism evidence="2 3">
    <name type="scientific">Polymorphobacter multimanifer</name>
    <dbReference type="NCBI Taxonomy" id="1070431"/>
    <lineage>
        <taxon>Bacteria</taxon>
        <taxon>Pseudomonadati</taxon>
        <taxon>Pseudomonadota</taxon>
        <taxon>Alphaproteobacteria</taxon>
        <taxon>Sphingomonadales</taxon>
        <taxon>Sphingosinicellaceae</taxon>
        <taxon>Polymorphobacter</taxon>
    </lineage>
</organism>
<protein>
    <recommendedName>
        <fullName evidence="4">PepSY domain-containing protein</fullName>
    </recommendedName>
</protein>
<gene>
    <name evidence="2" type="ORF">FHS79_002634</name>
</gene>
<evidence type="ECO:0000313" key="2">
    <source>
        <dbReference type="EMBL" id="MBB6228447.1"/>
    </source>
</evidence>
<keyword evidence="3" id="KW-1185">Reference proteome</keyword>
<proteinExistence type="predicted"/>
<dbReference type="AlphaFoldDB" id="A0A841L766"/>
<evidence type="ECO:0008006" key="4">
    <source>
        <dbReference type="Google" id="ProtNLM"/>
    </source>
</evidence>
<comment type="caution">
    <text evidence="2">The sequence shown here is derived from an EMBL/GenBank/DDBJ whole genome shotgun (WGS) entry which is preliminary data.</text>
</comment>